<dbReference type="PROSITE" id="PS50943">
    <property type="entry name" value="HTH_CROC1"/>
    <property type="match status" value="1"/>
</dbReference>
<dbReference type="GO" id="GO:0003677">
    <property type="term" value="F:DNA binding"/>
    <property type="evidence" value="ECO:0007669"/>
    <property type="project" value="InterPro"/>
</dbReference>
<accession>A0A239E811</accession>
<dbReference type="Gene3D" id="1.10.260.40">
    <property type="entry name" value="lambda repressor-like DNA-binding domains"/>
    <property type="match status" value="1"/>
</dbReference>
<reference evidence="2 3" key="1">
    <citation type="submission" date="2017-06" db="EMBL/GenBank/DDBJ databases">
        <authorList>
            <person name="Kim H.J."/>
            <person name="Triplett B.A."/>
        </authorList>
    </citation>
    <scope>NUCLEOTIDE SEQUENCE [LARGE SCALE GENOMIC DNA]</scope>
    <source>
        <strain evidence="2 3">U15</strain>
    </source>
</reference>
<dbReference type="SUPFAM" id="SSF55785">
    <property type="entry name" value="PYP-like sensor domain (PAS domain)"/>
    <property type="match status" value="1"/>
</dbReference>
<dbReference type="Gene3D" id="3.30.450.20">
    <property type="entry name" value="PAS domain"/>
    <property type="match status" value="1"/>
</dbReference>
<proteinExistence type="predicted"/>
<organism evidence="2 3">
    <name type="scientific">Noviherbaspirillum humi</name>
    <dbReference type="NCBI Taxonomy" id="1688639"/>
    <lineage>
        <taxon>Bacteria</taxon>
        <taxon>Pseudomonadati</taxon>
        <taxon>Pseudomonadota</taxon>
        <taxon>Betaproteobacteria</taxon>
        <taxon>Burkholderiales</taxon>
        <taxon>Oxalobacteraceae</taxon>
        <taxon>Noviherbaspirillum</taxon>
    </lineage>
</organism>
<dbReference type="InterPro" id="IPR001387">
    <property type="entry name" value="Cro/C1-type_HTH"/>
</dbReference>
<dbReference type="Proteomes" id="UP000198284">
    <property type="component" value="Unassembled WGS sequence"/>
</dbReference>
<dbReference type="EMBL" id="FZOT01000002">
    <property type="protein sequence ID" value="SNS40890.1"/>
    <property type="molecule type" value="Genomic_DNA"/>
</dbReference>
<feature type="domain" description="HTH cro/C1-type" evidence="1">
    <location>
        <begin position="10"/>
        <end position="63"/>
    </location>
</feature>
<evidence type="ECO:0000259" key="1">
    <source>
        <dbReference type="PROSITE" id="PS50943"/>
    </source>
</evidence>
<protein>
    <submittedName>
        <fullName evidence="2">Transcriptional regulator, contains XRE-family HTH domain</fullName>
    </submittedName>
</protein>
<name>A0A239E811_9BURK</name>
<evidence type="ECO:0000313" key="3">
    <source>
        <dbReference type="Proteomes" id="UP000198284"/>
    </source>
</evidence>
<dbReference type="SUPFAM" id="SSF47413">
    <property type="entry name" value="lambda repressor-like DNA-binding domains"/>
    <property type="match status" value="1"/>
</dbReference>
<dbReference type="SMART" id="SM00530">
    <property type="entry name" value="HTH_XRE"/>
    <property type="match status" value="1"/>
</dbReference>
<gene>
    <name evidence="2" type="ORF">SAMN06265795_102581</name>
</gene>
<evidence type="ECO:0000313" key="2">
    <source>
        <dbReference type="EMBL" id="SNS40890.1"/>
    </source>
</evidence>
<sequence length="225" mass="25658">MSDEMFAQRLASLMEQRGMTAAALAERLTITPQAVHKWLNGAEISLPNLRELARLLKVNWVWLRFGEEAVDEMVLPQHGTDSVVDRHRARLVRELMDSERRHRWALDMLDIGVWEIDLATERRIWNRTMRTILGIPQDLPASSDAIYQMMGAHMIPVMEDMVARSLNGECVVGTFDILTRPGEQFESISARVDDADGLPVKVMGMVRRIDQQARPLTQMLAALRN</sequence>
<dbReference type="InterPro" id="IPR035965">
    <property type="entry name" value="PAS-like_dom_sf"/>
</dbReference>
<dbReference type="Pfam" id="PF01381">
    <property type="entry name" value="HTH_3"/>
    <property type="match status" value="1"/>
</dbReference>
<dbReference type="RefSeq" id="WP_176442335.1">
    <property type="nucleotide sequence ID" value="NZ_FZOT01000002.1"/>
</dbReference>
<dbReference type="AlphaFoldDB" id="A0A239E811"/>
<keyword evidence="3" id="KW-1185">Reference proteome</keyword>
<dbReference type="InterPro" id="IPR010982">
    <property type="entry name" value="Lambda_DNA-bd_dom_sf"/>
</dbReference>
<dbReference type="CDD" id="cd00093">
    <property type="entry name" value="HTH_XRE"/>
    <property type="match status" value="1"/>
</dbReference>